<evidence type="ECO:0008006" key="4">
    <source>
        <dbReference type="Google" id="ProtNLM"/>
    </source>
</evidence>
<keyword evidence="1" id="KW-1133">Transmembrane helix</keyword>
<feature type="transmembrane region" description="Helical" evidence="1">
    <location>
        <begin position="135"/>
        <end position="152"/>
    </location>
</feature>
<sequence length="161" mass="17907">MKKVINQKVILTALIVGLFASVAFIFIQPLFGMLTLTSRHAAAYVKLGEYDASTALLLSWLVHMSVSVFYALLSTIIFNINRTWLVNITQVFALGWITTLTATPANEFVVKLITSLQFPDLSTLSALNTEIGPKLWLHIMFFGVVIAGVWLMNKNEISKSE</sequence>
<organism evidence="2 3">
    <name type="scientific">Psychrosphaera aquimarina</name>
    <dbReference type="NCBI Taxonomy" id="2044854"/>
    <lineage>
        <taxon>Bacteria</taxon>
        <taxon>Pseudomonadati</taxon>
        <taxon>Pseudomonadota</taxon>
        <taxon>Gammaproteobacteria</taxon>
        <taxon>Alteromonadales</taxon>
        <taxon>Pseudoalteromonadaceae</taxon>
        <taxon>Psychrosphaera</taxon>
    </lineage>
</organism>
<proteinExistence type="predicted"/>
<reference evidence="2 3" key="1">
    <citation type="submission" date="2023-10" db="EMBL/GenBank/DDBJ databases">
        <title>Psychrosphaera aquimaarina strain SW33 isolated from seawater.</title>
        <authorList>
            <person name="Bayburt H."/>
            <person name="Kim J.M."/>
            <person name="Choi B.J."/>
            <person name="Jeon C.O."/>
        </authorList>
    </citation>
    <scope>NUCLEOTIDE SEQUENCE [LARGE SCALE GENOMIC DNA]</scope>
    <source>
        <strain evidence="2 3">KCTC 52743</strain>
    </source>
</reference>
<feature type="transmembrane region" description="Helical" evidence="1">
    <location>
        <begin position="84"/>
        <end position="102"/>
    </location>
</feature>
<feature type="transmembrane region" description="Helical" evidence="1">
    <location>
        <begin position="9"/>
        <end position="32"/>
    </location>
</feature>
<dbReference type="EMBL" id="JAWCUA010000001">
    <property type="protein sequence ID" value="MDU0111493.1"/>
    <property type="molecule type" value="Genomic_DNA"/>
</dbReference>
<keyword evidence="3" id="KW-1185">Reference proteome</keyword>
<keyword evidence="1" id="KW-0472">Membrane</keyword>
<evidence type="ECO:0000256" key="1">
    <source>
        <dbReference type="SAM" id="Phobius"/>
    </source>
</evidence>
<gene>
    <name evidence="2" type="ORF">RT723_00365</name>
</gene>
<protein>
    <recommendedName>
        <fullName evidence="4">DUF4149 domain-containing protein</fullName>
    </recommendedName>
</protein>
<name>A0ABU3QVP1_9GAMM</name>
<accession>A0ABU3QVP1</accession>
<keyword evidence="1" id="KW-0812">Transmembrane</keyword>
<dbReference type="Proteomes" id="UP001257914">
    <property type="component" value="Unassembled WGS sequence"/>
</dbReference>
<evidence type="ECO:0000313" key="3">
    <source>
        <dbReference type="Proteomes" id="UP001257914"/>
    </source>
</evidence>
<feature type="transmembrane region" description="Helical" evidence="1">
    <location>
        <begin position="52"/>
        <end position="72"/>
    </location>
</feature>
<evidence type="ECO:0000313" key="2">
    <source>
        <dbReference type="EMBL" id="MDU0111493.1"/>
    </source>
</evidence>
<comment type="caution">
    <text evidence="2">The sequence shown here is derived from an EMBL/GenBank/DDBJ whole genome shotgun (WGS) entry which is preliminary data.</text>
</comment>
<dbReference type="RefSeq" id="WP_315945451.1">
    <property type="nucleotide sequence ID" value="NZ_JAWCUA010000001.1"/>
</dbReference>